<dbReference type="OrthoDB" id="538223at2759"/>
<dbReference type="Pfam" id="PF17100">
    <property type="entry name" value="NACHT_N"/>
    <property type="match status" value="1"/>
</dbReference>
<reference evidence="2" key="1">
    <citation type="journal article" date="2021" name="Nat. Commun.">
        <title>Genetic determinants of endophytism in the Arabidopsis root mycobiome.</title>
        <authorList>
            <person name="Mesny F."/>
            <person name="Miyauchi S."/>
            <person name="Thiergart T."/>
            <person name="Pickel B."/>
            <person name="Atanasova L."/>
            <person name="Karlsson M."/>
            <person name="Huettel B."/>
            <person name="Barry K.W."/>
            <person name="Haridas S."/>
            <person name="Chen C."/>
            <person name="Bauer D."/>
            <person name="Andreopoulos W."/>
            <person name="Pangilinan J."/>
            <person name="LaButti K."/>
            <person name="Riley R."/>
            <person name="Lipzen A."/>
            <person name="Clum A."/>
            <person name="Drula E."/>
            <person name="Henrissat B."/>
            <person name="Kohler A."/>
            <person name="Grigoriev I.V."/>
            <person name="Martin F.M."/>
            <person name="Hacquard S."/>
        </authorList>
    </citation>
    <scope>NUCLEOTIDE SEQUENCE</scope>
    <source>
        <strain evidence="2">MPI-CAGE-AT-0016</strain>
    </source>
</reference>
<accession>A0A8K0TFL0</accession>
<proteinExistence type="predicted"/>
<dbReference type="AlphaFoldDB" id="A0A8K0TFL0"/>
<evidence type="ECO:0000259" key="1">
    <source>
        <dbReference type="Pfam" id="PF17100"/>
    </source>
</evidence>
<feature type="non-terminal residue" evidence="2">
    <location>
        <position position="53"/>
    </location>
</feature>
<gene>
    <name evidence="2" type="ORF">B0T11DRAFT_215441</name>
</gene>
<sequence length="53" mass="6368">LRGQLETRIVQLYQKLLLYQMRTVCLYHRSRVAVFFRDVVVLDDWGGQLDDIK</sequence>
<evidence type="ECO:0000313" key="2">
    <source>
        <dbReference type="EMBL" id="KAH7357690.1"/>
    </source>
</evidence>
<name>A0A8K0TFL0_9PEZI</name>
<dbReference type="InterPro" id="IPR031359">
    <property type="entry name" value="NACHT_N"/>
</dbReference>
<dbReference type="Proteomes" id="UP000813385">
    <property type="component" value="Unassembled WGS sequence"/>
</dbReference>
<organism evidence="2 3">
    <name type="scientific">Plectosphaerella cucumerina</name>
    <dbReference type="NCBI Taxonomy" id="40658"/>
    <lineage>
        <taxon>Eukaryota</taxon>
        <taxon>Fungi</taxon>
        <taxon>Dikarya</taxon>
        <taxon>Ascomycota</taxon>
        <taxon>Pezizomycotina</taxon>
        <taxon>Sordariomycetes</taxon>
        <taxon>Hypocreomycetidae</taxon>
        <taxon>Glomerellales</taxon>
        <taxon>Plectosphaerellaceae</taxon>
        <taxon>Plectosphaerella</taxon>
    </lineage>
</organism>
<dbReference type="EMBL" id="JAGPXD010000004">
    <property type="protein sequence ID" value="KAH7357690.1"/>
    <property type="molecule type" value="Genomic_DNA"/>
</dbReference>
<comment type="caution">
    <text evidence="2">The sequence shown here is derived from an EMBL/GenBank/DDBJ whole genome shotgun (WGS) entry which is preliminary data.</text>
</comment>
<evidence type="ECO:0000313" key="3">
    <source>
        <dbReference type="Proteomes" id="UP000813385"/>
    </source>
</evidence>
<feature type="non-terminal residue" evidence="2">
    <location>
        <position position="1"/>
    </location>
</feature>
<feature type="domain" description="NWD NACHT-NTPase N-terminal" evidence="1">
    <location>
        <begin position="2"/>
        <end position="53"/>
    </location>
</feature>
<protein>
    <recommendedName>
        <fullName evidence="1">NWD NACHT-NTPase N-terminal domain-containing protein</fullName>
    </recommendedName>
</protein>
<keyword evidence="3" id="KW-1185">Reference proteome</keyword>